<keyword evidence="3" id="KW-0540">Nuclease</keyword>
<sequence length="120" mass="13770">MSADRLREYLDQMHSAALQACDFVAGMEQERFLADIRTQMAVGMALILIGESAARIMTHHPDFPVDHPEIPWSKMKGMRNFVVHDYYELELPIVLETVKTSLPQLLSQLDSLRNWRAQGE</sequence>
<dbReference type="GO" id="GO:0000166">
    <property type="term" value="F:nucleotide binding"/>
    <property type="evidence" value="ECO:0007669"/>
    <property type="project" value="UniProtKB-KW"/>
</dbReference>
<name>A0A0T7GPN8_NEOGA</name>
<dbReference type="Pfam" id="PF01934">
    <property type="entry name" value="HepT-like"/>
    <property type="match status" value="1"/>
</dbReference>
<dbReference type="PANTHER" id="PTHR34139">
    <property type="entry name" value="UPF0331 PROTEIN MJ0127"/>
    <property type="match status" value="1"/>
</dbReference>
<evidence type="ECO:0000256" key="2">
    <source>
        <dbReference type="ARBA" id="ARBA00022649"/>
    </source>
</evidence>
<dbReference type="RefSeq" id="WP_046635260.1">
    <property type="nucleotide sequence ID" value="NZ_CCRK01000005.1"/>
</dbReference>
<dbReference type="AlphaFoldDB" id="A0A0T7GPN8"/>
<dbReference type="Proteomes" id="UP000039660">
    <property type="component" value="Unassembled WGS sequence"/>
</dbReference>
<dbReference type="PANTHER" id="PTHR34139:SF1">
    <property type="entry name" value="RNASE MJ1380-RELATED"/>
    <property type="match status" value="1"/>
</dbReference>
<reference evidence="6 7" key="1">
    <citation type="submission" date="2014-08" db="EMBL/GenBank/DDBJ databases">
        <authorList>
            <person name="Chen Y.-H."/>
        </authorList>
    </citation>
    <scope>NUCLEOTIDE SEQUENCE [LARGE SCALE GENOMIC DNA]</scope>
</reference>
<protein>
    <recommendedName>
        <fullName evidence="8">DUF86 domain-containing protein</fullName>
    </recommendedName>
</protein>
<dbReference type="GO" id="GO:0004540">
    <property type="term" value="F:RNA nuclease activity"/>
    <property type="evidence" value="ECO:0007669"/>
    <property type="project" value="InterPro"/>
</dbReference>
<keyword evidence="4" id="KW-0547">Nucleotide-binding</keyword>
<evidence type="ECO:0000256" key="1">
    <source>
        <dbReference type="ARBA" id="ARBA00022553"/>
    </source>
</evidence>
<evidence type="ECO:0008006" key="8">
    <source>
        <dbReference type="Google" id="ProtNLM"/>
    </source>
</evidence>
<gene>
    <name evidence="6" type="ORF">NGAL_HAMBI1189_28480</name>
</gene>
<organism evidence="6 7">
    <name type="scientific">Neorhizobium galegae bv. officinalis</name>
    <dbReference type="NCBI Taxonomy" id="323656"/>
    <lineage>
        <taxon>Bacteria</taxon>
        <taxon>Pseudomonadati</taxon>
        <taxon>Pseudomonadota</taxon>
        <taxon>Alphaproteobacteria</taxon>
        <taxon>Hyphomicrobiales</taxon>
        <taxon>Rhizobiaceae</taxon>
        <taxon>Rhizobium/Agrobacterium group</taxon>
        <taxon>Neorhizobium</taxon>
    </lineage>
</organism>
<dbReference type="GO" id="GO:0110001">
    <property type="term" value="C:toxin-antitoxin complex"/>
    <property type="evidence" value="ECO:0007669"/>
    <property type="project" value="InterPro"/>
</dbReference>
<proteinExistence type="predicted"/>
<evidence type="ECO:0000313" key="7">
    <source>
        <dbReference type="Proteomes" id="UP000039660"/>
    </source>
</evidence>
<dbReference type="InterPro" id="IPR008201">
    <property type="entry name" value="HepT-like"/>
</dbReference>
<dbReference type="InterPro" id="IPR051813">
    <property type="entry name" value="HepT_RNase_toxin"/>
</dbReference>
<dbReference type="GO" id="GO:0016787">
    <property type="term" value="F:hydrolase activity"/>
    <property type="evidence" value="ECO:0007669"/>
    <property type="project" value="UniProtKB-KW"/>
</dbReference>
<dbReference type="EMBL" id="CCRK01000005">
    <property type="protein sequence ID" value="CDZ49231.1"/>
    <property type="molecule type" value="Genomic_DNA"/>
</dbReference>
<keyword evidence="5" id="KW-0378">Hydrolase</keyword>
<evidence type="ECO:0000313" key="6">
    <source>
        <dbReference type="EMBL" id="CDZ49231.1"/>
    </source>
</evidence>
<keyword evidence="2" id="KW-1277">Toxin-antitoxin system</keyword>
<evidence type="ECO:0000256" key="4">
    <source>
        <dbReference type="ARBA" id="ARBA00022741"/>
    </source>
</evidence>
<evidence type="ECO:0000256" key="5">
    <source>
        <dbReference type="ARBA" id="ARBA00022801"/>
    </source>
</evidence>
<accession>A0A0T7GPN8</accession>
<keyword evidence="1" id="KW-0597">Phosphoprotein</keyword>
<evidence type="ECO:0000256" key="3">
    <source>
        <dbReference type="ARBA" id="ARBA00022722"/>
    </source>
</evidence>